<keyword evidence="1" id="KW-0732">Signal</keyword>
<evidence type="ECO:0000256" key="1">
    <source>
        <dbReference type="SAM" id="SignalP"/>
    </source>
</evidence>
<name>A0A841RDI1_9SPIO</name>
<sequence length="217" mass="23967">MKRILPFLILTVTVSFFTACPSPTGNSTYEPPEPELPEFVEENTLFELNDSVRLFSTNVFEFGAGNGTTYWIEEEIPVPVFSDFAVRLTKNSGHSLGGYGVFFAQRNSGTADFSALAVFINTVGEFCVGLIEQGTFSYIKEWTDSDSLSYGYSLNNILSVEAIDTGEYRIIINGEEVYSFEDSSEEAHTGGGFGYLAVVSPLENFPSVPVKIEFEKQ</sequence>
<feature type="signal peptide" evidence="1">
    <location>
        <begin position="1"/>
        <end position="19"/>
    </location>
</feature>
<dbReference type="RefSeq" id="WP_184747153.1">
    <property type="nucleotide sequence ID" value="NZ_JACHGJ010000004.1"/>
</dbReference>
<evidence type="ECO:0008006" key="4">
    <source>
        <dbReference type="Google" id="ProtNLM"/>
    </source>
</evidence>
<keyword evidence="3" id="KW-1185">Reference proteome</keyword>
<dbReference type="AlphaFoldDB" id="A0A841RDI1"/>
<dbReference type="Proteomes" id="UP000587760">
    <property type="component" value="Unassembled WGS sequence"/>
</dbReference>
<feature type="chain" id="PRO_5033021421" description="3-keto-disaccharide hydrolase domain-containing protein" evidence="1">
    <location>
        <begin position="20"/>
        <end position="217"/>
    </location>
</feature>
<dbReference type="EMBL" id="JACHGJ010000004">
    <property type="protein sequence ID" value="MBB6480909.1"/>
    <property type="molecule type" value="Genomic_DNA"/>
</dbReference>
<accession>A0A841RDI1</accession>
<evidence type="ECO:0000313" key="3">
    <source>
        <dbReference type="Proteomes" id="UP000587760"/>
    </source>
</evidence>
<dbReference type="PROSITE" id="PS51257">
    <property type="entry name" value="PROKAR_LIPOPROTEIN"/>
    <property type="match status" value="1"/>
</dbReference>
<evidence type="ECO:0000313" key="2">
    <source>
        <dbReference type="EMBL" id="MBB6480909.1"/>
    </source>
</evidence>
<comment type="caution">
    <text evidence="2">The sequence shown here is derived from an EMBL/GenBank/DDBJ whole genome shotgun (WGS) entry which is preliminary data.</text>
</comment>
<proteinExistence type="predicted"/>
<protein>
    <recommendedName>
        <fullName evidence="4">3-keto-disaccharide hydrolase domain-containing protein</fullName>
    </recommendedName>
</protein>
<reference evidence="2 3" key="1">
    <citation type="submission" date="2020-08" db="EMBL/GenBank/DDBJ databases">
        <title>Genomic Encyclopedia of Type Strains, Phase IV (KMG-IV): sequencing the most valuable type-strain genomes for metagenomic binning, comparative biology and taxonomic classification.</title>
        <authorList>
            <person name="Goeker M."/>
        </authorList>
    </citation>
    <scope>NUCLEOTIDE SEQUENCE [LARGE SCALE GENOMIC DNA]</scope>
    <source>
        <strain evidence="2 3">DSM 2461</strain>
    </source>
</reference>
<gene>
    <name evidence="2" type="ORF">HNR50_002582</name>
</gene>
<organism evidence="2 3">
    <name type="scientific">Spirochaeta isovalerica</name>
    <dbReference type="NCBI Taxonomy" id="150"/>
    <lineage>
        <taxon>Bacteria</taxon>
        <taxon>Pseudomonadati</taxon>
        <taxon>Spirochaetota</taxon>
        <taxon>Spirochaetia</taxon>
        <taxon>Spirochaetales</taxon>
        <taxon>Spirochaetaceae</taxon>
        <taxon>Spirochaeta</taxon>
    </lineage>
</organism>